<name>A0A562ZMA7_9BURK</name>
<evidence type="ECO:0000313" key="2">
    <source>
        <dbReference type="Proteomes" id="UP000318199"/>
    </source>
</evidence>
<dbReference type="RefSeq" id="WP_145894427.1">
    <property type="nucleotide sequence ID" value="NZ_VOBQ01000014.1"/>
</dbReference>
<protein>
    <recommendedName>
        <fullName evidence="3">DUF2946 domain-containing protein</fullName>
    </recommendedName>
</protein>
<accession>A0A562ZMA7</accession>
<organism evidence="1 2">
    <name type="scientific">Caenimonas sedimenti</name>
    <dbReference type="NCBI Taxonomy" id="2596921"/>
    <lineage>
        <taxon>Bacteria</taxon>
        <taxon>Pseudomonadati</taxon>
        <taxon>Pseudomonadota</taxon>
        <taxon>Betaproteobacteria</taxon>
        <taxon>Burkholderiales</taxon>
        <taxon>Comamonadaceae</taxon>
        <taxon>Caenimonas</taxon>
    </lineage>
</organism>
<dbReference type="OrthoDB" id="8906767at2"/>
<keyword evidence="2" id="KW-1185">Reference proteome</keyword>
<dbReference type="AlphaFoldDB" id="A0A562ZMA7"/>
<dbReference type="Proteomes" id="UP000318199">
    <property type="component" value="Unassembled WGS sequence"/>
</dbReference>
<gene>
    <name evidence="1" type="ORF">FN976_17970</name>
</gene>
<comment type="caution">
    <text evidence="1">The sequence shown here is derived from an EMBL/GenBank/DDBJ whole genome shotgun (WGS) entry which is preliminary data.</text>
</comment>
<proteinExistence type="predicted"/>
<evidence type="ECO:0008006" key="3">
    <source>
        <dbReference type="Google" id="ProtNLM"/>
    </source>
</evidence>
<dbReference type="EMBL" id="VOBQ01000014">
    <property type="protein sequence ID" value="TWO69712.1"/>
    <property type="molecule type" value="Genomic_DNA"/>
</dbReference>
<evidence type="ECO:0000313" key="1">
    <source>
        <dbReference type="EMBL" id="TWO69712.1"/>
    </source>
</evidence>
<dbReference type="InterPro" id="IPR021333">
    <property type="entry name" value="DUF2946"/>
</dbReference>
<sequence length="116" mass="11712">MHRLRRAHTLACLVLAWFVLSLGVAVASPMVAPQGLEFICSGGTMKVKTADGEARVLAHALDCPLCAQAGSPPPADAIPLAASAQPLAHALLPTAAAHIAWVTAAPLPARGPPSAA</sequence>
<reference evidence="1 2" key="1">
    <citation type="submission" date="2019-07" db="EMBL/GenBank/DDBJ databases">
        <title>Caenimonas sedimenti sp. nov., isolated from activated sludge.</title>
        <authorList>
            <person name="Xu J."/>
        </authorList>
    </citation>
    <scope>NUCLEOTIDE SEQUENCE [LARGE SCALE GENOMIC DNA]</scope>
    <source>
        <strain evidence="1 2">HX-9-20</strain>
    </source>
</reference>
<dbReference type="Pfam" id="PF11162">
    <property type="entry name" value="DUF2946"/>
    <property type="match status" value="1"/>
</dbReference>